<reference evidence="3" key="1">
    <citation type="journal article" date="2019" name="Int. J. Syst. Evol. Microbiol.">
        <title>The Global Catalogue of Microorganisms (GCM) 10K type strain sequencing project: providing services to taxonomists for standard genome sequencing and annotation.</title>
        <authorList>
            <consortium name="The Broad Institute Genomics Platform"/>
            <consortium name="The Broad Institute Genome Sequencing Center for Infectious Disease"/>
            <person name="Wu L."/>
            <person name="Ma J."/>
        </authorList>
    </citation>
    <scope>NUCLEOTIDE SEQUENCE [LARGE SCALE GENOMIC DNA]</scope>
    <source>
        <strain evidence="3">CGMCC 1.10130</strain>
    </source>
</reference>
<dbReference type="GO" id="GO:0006284">
    <property type="term" value="P:base-excision repair"/>
    <property type="evidence" value="ECO:0007669"/>
    <property type="project" value="InterPro"/>
</dbReference>
<sequence>MQNPNDCSWPGSDPEYRNYHDKVWGRPEFDSQQLFEKLCLDGQQAGLSWLTILRKQANYQRAFAAFNPAIIATWEDAEVEQLVTDAGIIRSRAKISAIIGNARAYLAIETSEGEFAKWLWQFVDYRQIDMALESESVMQTESIESRAMAKALKQAGFKFVGPTICYAFMQAVGMVNDHLVSCSCYEDCKPSIYPW</sequence>
<proteinExistence type="predicted"/>
<dbReference type="Gene3D" id="1.10.340.30">
    <property type="entry name" value="Hypothetical protein, domain 2"/>
    <property type="match status" value="1"/>
</dbReference>
<dbReference type="OrthoDB" id="9807664at2"/>
<dbReference type="EMBL" id="BMDX01000028">
    <property type="protein sequence ID" value="GGA89543.1"/>
    <property type="molecule type" value="Genomic_DNA"/>
</dbReference>
<dbReference type="InterPro" id="IPR011257">
    <property type="entry name" value="DNA_glycosylase"/>
</dbReference>
<accession>A0A8J2XRM2</accession>
<dbReference type="InterPro" id="IPR005019">
    <property type="entry name" value="Adenine_glyco"/>
</dbReference>
<dbReference type="GO" id="GO:0008725">
    <property type="term" value="F:DNA-3-methyladenine glycosylase activity"/>
    <property type="evidence" value="ECO:0007669"/>
    <property type="project" value="InterPro"/>
</dbReference>
<dbReference type="InterPro" id="IPR052891">
    <property type="entry name" value="DNA-3mA_glycosylase"/>
</dbReference>
<name>A0A8J2XRM2_9GAMM</name>
<organism evidence="2 3">
    <name type="scientific">Neiella marina</name>
    <dbReference type="NCBI Taxonomy" id="508461"/>
    <lineage>
        <taxon>Bacteria</taxon>
        <taxon>Pseudomonadati</taxon>
        <taxon>Pseudomonadota</taxon>
        <taxon>Gammaproteobacteria</taxon>
        <taxon>Alteromonadales</taxon>
        <taxon>Echinimonadaceae</taxon>
        <taxon>Neiella</taxon>
    </lineage>
</organism>
<comment type="caution">
    <text evidence="2">The sequence shown here is derived from an EMBL/GenBank/DDBJ whole genome shotgun (WGS) entry which is preliminary data.</text>
</comment>
<gene>
    <name evidence="2" type="primary">tag</name>
    <name evidence="2" type="ORF">GCM10011369_34660</name>
</gene>
<dbReference type="SUPFAM" id="SSF48150">
    <property type="entry name" value="DNA-glycosylase"/>
    <property type="match status" value="1"/>
</dbReference>
<feature type="binding site" evidence="1">
    <location>
        <position position="182"/>
    </location>
    <ligand>
        <name>Zn(2+)</name>
        <dbReference type="ChEBI" id="CHEBI:29105"/>
    </ligand>
</feature>
<evidence type="ECO:0000313" key="2">
    <source>
        <dbReference type="EMBL" id="GGA89543.1"/>
    </source>
</evidence>
<keyword evidence="1" id="KW-0479">Metal-binding</keyword>
<keyword evidence="1" id="KW-0862">Zinc</keyword>
<feature type="binding site" evidence="1">
    <location>
        <position position="20"/>
    </location>
    <ligand>
        <name>Zn(2+)</name>
        <dbReference type="ChEBI" id="CHEBI:29105"/>
    </ligand>
</feature>
<dbReference type="Proteomes" id="UP000619743">
    <property type="component" value="Unassembled WGS sequence"/>
</dbReference>
<feature type="binding site" evidence="1">
    <location>
        <position position="7"/>
    </location>
    <ligand>
        <name>Zn(2+)</name>
        <dbReference type="ChEBI" id="CHEBI:29105"/>
    </ligand>
</feature>
<dbReference type="Pfam" id="PF03352">
    <property type="entry name" value="Adenine_glyco"/>
    <property type="match status" value="1"/>
</dbReference>
<protein>
    <submittedName>
        <fullName evidence="2">DNA-3-methyladenine glycosylase I</fullName>
    </submittedName>
</protein>
<evidence type="ECO:0000256" key="1">
    <source>
        <dbReference type="PIRSR" id="PIRSR605019-1"/>
    </source>
</evidence>
<dbReference type="PANTHER" id="PTHR30037">
    <property type="entry name" value="DNA-3-METHYLADENINE GLYCOSYLASE 1"/>
    <property type="match status" value="1"/>
</dbReference>
<feature type="binding site" evidence="1">
    <location>
        <position position="178"/>
    </location>
    <ligand>
        <name>Zn(2+)</name>
        <dbReference type="ChEBI" id="CHEBI:29105"/>
    </ligand>
</feature>
<dbReference type="GO" id="GO:0046872">
    <property type="term" value="F:metal ion binding"/>
    <property type="evidence" value="ECO:0007669"/>
    <property type="project" value="UniProtKB-KW"/>
</dbReference>
<dbReference type="RefSeq" id="WP_087507491.1">
    <property type="nucleotide sequence ID" value="NZ_BMDX01000028.1"/>
</dbReference>
<dbReference type="AlphaFoldDB" id="A0A8J2XRM2"/>
<evidence type="ECO:0000313" key="3">
    <source>
        <dbReference type="Proteomes" id="UP000619743"/>
    </source>
</evidence>
<dbReference type="PANTHER" id="PTHR30037:SF4">
    <property type="entry name" value="DNA-3-METHYLADENINE GLYCOSYLASE I"/>
    <property type="match status" value="1"/>
</dbReference>
<keyword evidence="3" id="KW-1185">Reference proteome</keyword>